<name>A0A2S6GG98_9GAMM</name>
<keyword evidence="4 6" id="KW-0092">Biotin</keyword>
<reference evidence="8 9" key="1">
    <citation type="submission" date="2018-02" db="EMBL/GenBank/DDBJ databases">
        <title>Subsurface microbial communities from deep shales in Ohio and West Virginia, USA.</title>
        <authorList>
            <person name="Wrighton K."/>
        </authorList>
    </citation>
    <scope>NUCLEOTIDE SEQUENCE [LARGE SCALE GENOMIC DNA]</scope>
    <source>
        <strain evidence="8 9">OWC-G53F</strain>
    </source>
</reference>
<dbReference type="PANTHER" id="PTHR12835:SF5">
    <property type="entry name" value="BIOTIN--PROTEIN LIGASE"/>
    <property type="match status" value="1"/>
</dbReference>
<dbReference type="PANTHER" id="PTHR12835">
    <property type="entry name" value="BIOTIN PROTEIN LIGASE"/>
    <property type="match status" value="1"/>
</dbReference>
<comment type="caution">
    <text evidence="6">Lacks conserved residue(s) required for the propagation of feature annotation.</text>
</comment>
<evidence type="ECO:0000256" key="2">
    <source>
        <dbReference type="ARBA" id="ARBA00022741"/>
    </source>
</evidence>
<evidence type="ECO:0000256" key="4">
    <source>
        <dbReference type="ARBA" id="ARBA00023267"/>
    </source>
</evidence>
<organism evidence="8 9">
    <name type="scientific">Methylobacter tundripaludum</name>
    <dbReference type="NCBI Taxonomy" id="173365"/>
    <lineage>
        <taxon>Bacteria</taxon>
        <taxon>Pseudomonadati</taxon>
        <taxon>Pseudomonadota</taxon>
        <taxon>Gammaproteobacteria</taxon>
        <taxon>Methylococcales</taxon>
        <taxon>Methylococcaceae</taxon>
        <taxon>Methylobacter</taxon>
    </lineage>
</organism>
<dbReference type="Proteomes" id="UP000238071">
    <property type="component" value="Unassembled WGS sequence"/>
</dbReference>
<evidence type="ECO:0000256" key="6">
    <source>
        <dbReference type="HAMAP-Rule" id="MF_00978"/>
    </source>
</evidence>
<dbReference type="InterPro" id="IPR030855">
    <property type="entry name" value="Bifunct_BirA"/>
</dbReference>
<dbReference type="GO" id="GO:0005524">
    <property type="term" value="F:ATP binding"/>
    <property type="evidence" value="ECO:0007669"/>
    <property type="project" value="UniProtKB-UniRule"/>
</dbReference>
<dbReference type="InterPro" id="IPR008988">
    <property type="entry name" value="Transcriptional_repressor_C"/>
</dbReference>
<dbReference type="Gene3D" id="1.10.10.10">
    <property type="entry name" value="Winged helix-like DNA-binding domain superfamily/Winged helix DNA-binding domain"/>
    <property type="match status" value="1"/>
</dbReference>
<keyword evidence="6" id="KW-0805">Transcription regulation</keyword>
<dbReference type="InterPro" id="IPR004143">
    <property type="entry name" value="BPL_LPL_catalytic"/>
</dbReference>
<dbReference type="GO" id="GO:0006355">
    <property type="term" value="P:regulation of DNA-templated transcription"/>
    <property type="evidence" value="ECO:0007669"/>
    <property type="project" value="UniProtKB-UniRule"/>
</dbReference>
<feature type="binding site" evidence="6">
    <location>
        <position position="190"/>
    </location>
    <ligand>
        <name>biotin</name>
        <dbReference type="ChEBI" id="CHEBI:57586"/>
    </ligand>
</feature>
<dbReference type="NCBIfam" id="NF008847">
    <property type="entry name" value="PRK11886.1-2"/>
    <property type="match status" value="1"/>
</dbReference>
<comment type="function">
    <text evidence="6">Acts both as a biotin--[acetyl-CoA-carboxylase] ligase and a biotin-operon repressor. In the presence of ATP, BirA activates biotin to form the BirA-biotinyl-5'-adenylate (BirA-bio-5'-AMP or holoBirA) complex. HoloBirA can either transfer the biotinyl moiety to the biotin carboxyl carrier protein (BCCP) subunit of acetyl-CoA carboxylase, or bind to the biotin operator site and inhibit transcription of the operon.</text>
</comment>
<proteinExistence type="inferred from homology"/>
<keyword evidence="6" id="KW-0678">Repressor</keyword>
<dbReference type="PROSITE" id="PS51733">
    <property type="entry name" value="BPL_LPL_CATALYTIC"/>
    <property type="match status" value="1"/>
</dbReference>
<dbReference type="CDD" id="cd00090">
    <property type="entry name" value="HTH_ARSR"/>
    <property type="match status" value="1"/>
</dbReference>
<evidence type="ECO:0000256" key="3">
    <source>
        <dbReference type="ARBA" id="ARBA00022840"/>
    </source>
</evidence>
<comment type="catalytic activity">
    <reaction evidence="5 6">
        <text>biotin + L-lysyl-[protein] + ATP = N(6)-biotinyl-L-lysyl-[protein] + AMP + diphosphate + H(+)</text>
        <dbReference type="Rhea" id="RHEA:11756"/>
        <dbReference type="Rhea" id="RHEA-COMP:9752"/>
        <dbReference type="Rhea" id="RHEA-COMP:10505"/>
        <dbReference type="ChEBI" id="CHEBI:15378"/>
        <dbReference type="ChEBI" id="CHEBI:29969"/>
        <dbReference type="ChEBI" id="CHEBI:30616"/>
        <dbReference type="ChEBI" id="CHEBI:33019"/>
        <dbReference type="ChEBI" id="CHEBI:57586"/>
        <dbReference type="ChEBI" id="CHEBI:83144"/>
        <dbReference type="ChEBI" id="CHEBI:456215"/>
        <dbReference type="EC" id="6.3.4.15"/>
    </reaction>
</comment>
<gene>
    <name evidence="6" type="primary">birA</name>
    <name evidence="8" type="ORF">B0F88_12713</name>
</gene>
<dbReference type="SUPFAM" id="SSF50037">
    <property type="entry name" value="C-terminal domain of transcriptional repressors"/>
    <property type="match status" value="1"/>
</dbReference>
<evidence type="ECO:0000256" key="5">
    <source>
        <dbReference type="ARBA" id="ARBA00047846"/>
    </source>
</evidence>
<dbReference type="InterPro" id="IPR045864">
    <property type="entry name" value="aa-tRNA-synth_II/BPL/LPL"/>
</dbReference>
<keyword evidence="3 6" id="KW-0067">ATP-binding</keyword>
<dbReference type="Gene3D" id="3.30.930.10">
    <property type="entry name" value="Bira Bifunctional Protein, Domain 2"/>
    <property type="match status" value="1"/>
</dbReference>
<feature type="DNA-binding region" description="H-T-H motif" evidence="6">
    <location>
        <begin position="22"/>
        <end position="41"/>
    </location>
</feature>
<evidence type="ECO:0000256" key="1">
    <source>
        <dbReference type="ARBA" id="ARBA00022598"/>
    </source>
</evidence>
<feature type="binding site" evidence="6">
    <location>
        <begin position="95"/>
        <end position="97"/>
    </location>
    <ligand>
        <name>biotin</name>
        <dbReference type="ChEBI" id="CHEBI:57586"/>
    </ligand>
</feature>
<dbReference type="EC" id="6.3.4.15" evidence="6"/>
<keyword evidence="6" id="KW-0804">Transcription</keyword>
<accession>A0A2S6GG98</accession>
<dbReference type="OrthoDB" id="9807064at2"/>
<dbReference type="Pfam" id="PF08279">
    <property type="entry name" value="HTH_11"/>
    <property type="match status" value="1"/>
</dbReference>
<dbReference type="InterPro" id="IPR036390">
    <property type="entry name" value="WH_DNA-bd_sf"/>
</dbReference>
<feature type="domain" description="BPL/LPL catalytic" evidence="7">
    <location>
        <begin position="70"/>
        <end position="267"/>
    </location>
</feature>
<evidence type="ECO:0000313" key="8">
    <source>
        <dbReference type="EMBL" id="PPK64268.1"/>
    </source>
</evidence>
<keyword evidence="6" id="KW-0238">DNA-binding</keyword>
<dbReference type="HAMAP" id="MF_00978">
    <property type="entry name" value="Bifunct_BirA"/>
    <property type="match status" value="1"/>
</dbReference>
<dbReference type="AlphaFoldDB" id="A0A2S6GG98"/>
<evidence type="ECO:0000313" key="9">
    <source>
        <dbReference type="Proteomes" id="UP000238071"/>
    </source>
</evidence>
<dbReference type="InterPro" id="IPR036388">
    <property type="entry name" value="WH-like_DNA-bd_sf"/>
</dbReference>
<dbReference type="NCBIfam" id="TIGR00121">
    <property type="entry name" value="birA_ligase"/>
    <property type="match status" value="1"/>
</dbReference>
<dbReference type="InterPro" id="IPR013196">
    <property type="entry name" value="HTH_11"/>
</dbReference>
<protein>
    <recommendedName>
        <fullName evidence="6">Bifunctional ligase/repressor BirA</fullName>
    </recommendedName>
    <alternativeName>
        <fullName evidence="6">Biotin operon repressor</fullName>
    </alternativeName>
    <alternativeName>
        <fullName evidence="6">Biotin--[acetyl-CoA-carboxylase] ligase</fullName>
        <ecNumber evidence="6">6.3.4.15</ecNumber>
    </alternativeName>
    <alternativeName>
        <fullName evidence="6">Biotin--protein ligase</fullName>
    </alternativeName>
    <alternativeName>
        <fullName evidence="6">Biotin-[acetyl-CoA carboxylase] synthetase</fullName>
    </alternativeName>
</protein>
<sequence length="332" mass="35788">MNISDKQKKILSLLADGEFHSGTELAAELGISRSAVWKQLSGLSDFGLQHSAVSGKGYRLDNALELLAASEINEAVDDRAGALISSLEIHDQIDSTNRYLVERSQHNALSGAVCFAEHQTAGKGRRGRQWVSPYGSNIYLSILWRFQQGPAAISGLSLAIGVAVIRALKQHQIDDIGLKWPNDIYSQGKKLGGILVEVSGETGGPCSAVIGLGLNLFVPEMEAQSITQAWTDLSKITGQTRLFRNKLAGTLLNHLLPVIAEYEGVGIQAHLDEWRSYDCLTGKPATLFIGQQQFEGIVQGIDDNGMLLIERPDGSVQTFASGEVSFSGSALQ</sequence>
<comment type="similarity">
    <text evidence="6">Belongs to the biotin--protein ligase family.</text>
</comment>
<dbReference type="Pfam" id="PF02237">
    <property type="entry name" value="BPL_C"/>
    <property type="match status" value="1"/>
</dbReference>
<dbReference type="GO" id="GO:0003677">
    <property type="term" value="F:DNA binding"/>
    <property type="evidence" value="ECO:0007669"/>
    <property type="project" value="UniProtKB-UniRule"/>
</dbReference>
<keyword evidence="1 6" id="KW-0436">Ligase</keyword>
<evidence type="ECO:0000259" key="7">
    <source>
        <dbReference type="PROSITE" id="PS51733"/>
    </source>
</evidence>
<dbReference type="GO" id="GO:0004077">
    <property type="term" value="F:biotin--[biotin carboxyl-carrier protein] ligase activity"/>
    <property type="evidence" value="ECO:0007669"/>
    <property type="project" value="UniProtKB-UniRule"/>
</dbReference>
<dbReference type="CDD" id="cd16442">
    <property type="entry name" value="BPL"/>
    <property type="match status" value="1"/>
</dbReference>
<keyword evidence="9" id="KW-1185">Reference proteome</keyword>
<comment type="caution">
    <text evidence="8">The sequence shown here is derived from an EMBL/GenBank/DDBJ whole genome shotgun (WGS) entry which is preliminary data.</text>
</comment>
<feature type="binding site" evidence="6">
    <location>
        <position position="119"/>
    </location>
    <ligand>
        <name>biotin</name>
        <dbReference type="ChEBI" id="CHEBI:57586"/>
    </ligand>
</feature>
<dbReference type="RefSeq" id="WP_104425398.1">
    <property type="nucleotide sequence ID" value="NZ_PTIY01000027.1"/>
</dbReference>
<dbReference type="GO" id="GO:0005737">
    <property type="term" value="C:cytoplasm"/>
    <property type="evidence" value="ECO:0007669"/>
    <property type="project" value="TreeGrafter"/>
</dbReference>
<dbReference type="SUPFAM" id="SSF55681">
    <property type="entry name" value="Class II aaRS and biotin synthetases"/>
    <property type="match status" value="1"/>
</dbReference>
<dbReference type="InterPro" id="IPR003142">
    <property type="entry name" value="BPL_C"/>
</dbReference>
<dbReference type="SUPFAM" id="SSF46785">
    <property type="entry name" value="Winged helix' DNA-binding domain"/>
    <property type="match status" value="1"/>
</dbReference>
<dbReference type="Gene3D" id="2.30.30.100">
    <property type="match status" value="1"/>
</dbReference>
<keyword evidence="2 6" id="KW-0547">Nucleotide-binding</keyword>
<dbReference type="InterPro" id="IPR011991">
    <property type="entry name" value="ArsR-like_HTH"/>
</dbReference>
<dbReference type="Pfam" id="PF03099">
    <property type="entry name" value="BPL_LplA_LipB"/>
    <property type="match status" value="1"/>
</dbReference>
<dbReference type="EMBL" id="PTIY01000027">
    <property type="protein sequence ID" value="PPK64268.1"/>
    <property type="molecule type" value="Genomic_DNA"/>
</dbReference>
<dbReference type="InterPro" id="IPR004408">
    <property type="entry name" value="Biotin_CoA_COase_ligase"/>
</dbReference>